<keyword evidence="2" id="KW-1133">Transmembrane helix</keyword>
<feature type="transmembrane region" description="Helical" evidence="2">
    <location>
        <begin position="7"/>
        <end position="25"/>
    </location>
</feature>
<dbReference type="Gene3D" id="3.40.190.10">
    <property type="entry name" value="Periplasmic binding protein-like II"/>
    <property type="match status" value="2"/>
</dbReference>
<proteinExistence type="predicted"/>
<dbReference type="RefSeq" id="WP_025363408.1">
    <property type="nucleotide sequence ID" value="NZ_CP006681.1"/>
</dbReference>
<dbReference type="PANTHER" id="PTHR30570:SF1">
    <property type="entry name" value="PHOSPHATE-BINDING PROTEIN PSTS"/>
    <property type="match status" value="1"/>
</dbReference>
<dbReference type="Proteomes" id="UP000019267">
    <property type="component" value="Chromosome"/>
</dbReference>
<keyword evidence="1" id="KW-0732">Signal</keyword>
<keyword evidence="2" id="KW-0812">Transmembrane</keyword>
<dbReference type="SUPFAM" id="SSF53850">
    <property type="entry name" value="Periplasmic binding protein-like II"/>
    <property type="match status" value="1"/>
</dbReference>
<dbReference type="KEGG" id="scq:SCULI_v1c08410"/>
<organism evidence="4 5">
    <name type="scientific">Spiroplasma culicicola AES-1</name>
    <dbReference type="NCBI Taxonomy" id="1276246"/>
    <lineage>
        <taxon>Bacteria</taxon>
        <taxon>Bacillati</taxon>
        <taxon>Mycoplasmatota</taxon>
        <taxon>Mollicutes</taxon>
        <taxon>Entomoplasmatales</taxon>
        <taxon>Spiroplasmataceae</taxon>
        <taxon>Spiroplasma</taxon>
    </lineage>
</organism>
<accession>W6A876</accession>
<protein>
    <submittedName>
        <fullName evidence="4">Phosphate ABC transporter substrate-binding protein</fullName>
    </submittedName>
</protein>
<evidence type="ECO:0000259" key="3">
    <source>
        <dbReference type="Pfam" id="PF12849"/>
    </source>
</evidence>
<dbReference type="AlphaFoldDB" id="W6A876"/>
<keyword evidence="2" id="KW-0472">Membrane</keyword>
<dbReference type="PANTHER" id="PTHR30570">
    <property type="entry name" value="PERIPLASMIC PHOSPHATE BINDING COMPONENT OF PHOSPHATE ABC TRANSPORTER"/>
    <property type="match status" value="1"/>
</dbReference>
<evidence type="ECO:0000256" key="2">
    <source>
        <dbReference type="SAM" id="Phobius"/>
    </source>
</evidence>
<keyword evidence="5" id="KW-1185">Reference proteome</keyword>
<reference evidence="4 5" key="1">
    <citation type="journal article" date="2014" name="Genome Biol. Evol.">
        <title>Molecular evolution of the substrate utilization strategies and putative virulence factors in mosquito-associated Spiroplasma species.</title>
        <authorList>
            <person name="Chang T.H."/>
            <person name="Lo W.S."/>
            <person name="Ku C."/>
            <person name="Chen L.L."/>
            <person name="Kuo C.H."/>
        </authorList>
    </citation>
    <scope>NUCLEOTIDE SEQUENCE [LARGE SCALE GENOMIC DNA]</scope>
    <source>
        <strain evidence="4">AES-1</strain>
    </source>
</reference>
<dbReference type="PATRIC" id="fig|1276246.3.peg.837"/>
<evidence type="ECO:0000313" key="4">
    <source>
        <dbReference type="EMBL" id="AHI53181.1"/>
    </source>
</evidence>
<dbReference type="InterPro" id="IPR030980">
    <property type="entry name" value="PtsS_plasma"/>
</dbReference>
<evidence type="ECO:0000256" key="1">
    <source>
        <dbReference type="ARBA" id="ARBA00022729"/>
    </source>
</evidence>
<gene>
    <name evidence="4" type="primary">pstS</name>
    <name evidence="4" type="ORF">SCULI_v1c08410</name>
</gene>
<name>W6A876_9MOLU</name>
<feature type="domain" description="PBP" evidence="3">
    <location>
        <begin position="30"/>
        <end position="277"/>
    </location>
</feature>
<dbReference type="InterPro" id="IPR050811">
    <property type="entry name" value="Phosphate_ABC_transporter"/>
</dbReference>
<dbReference type="eggNOG" id="COG0226">
    <property type="taxonomic scope" value="Bacteria"/>
</dbReference>
<dbReference type="Pfam" id="PF12849">
    <property type="entry name" value="PBP_like_2"/>
    <property type="match status" value="1"/>
</dbReference>
<dbReference type="EMBL" id="CP006681">
    <property type="protein sequence ID" value="AHI53181.1"/>
    <property type="molecule type" value="Genomic_DNA"/>
</dbReference>
<dbReference type="InterPro" id="IPR024370">
    <property type="entry name" value="PBP_domain"/>
</dbReference>
<dbReference type="STRING" id="1276246.SCULI_v1c08410"/>
<sequence>MSKKLSIILISIFSVMVGLWIWSFVAPKNYVILGGSTSVNPFMQHYTKTYYEETGQDFIYNSTGSQAGVSGVEKEMYGAGFISKDVTDATLTDGYTFLDATGIETEFSEAQNFKETMNKLEILGSEQGKHNSYVGFEFALDAIVIIYKAPTWFTEQYEDKFNFKLENKTENALKEIYNGGYTWAQLARDIDGGANVPPNSNERITTFTREDGSGTRSAFSDLTGIKTMDTSNVVNSNGAMLENISSSGNAIGYVSYAFIKQITKESGVRVAGINDKKLGNPADAEENGEWEFAMKLNGDQFEFDMSKTNEEFIKDEDGYEFKRPFVSIYNTHSKHFNSLVDFFAEMIMAFDPKNPSNNFYQAIQQDFKDEGLVATFKLKQGQGE</sequence>
<dbReference type="OrthoDB" id="396902at2"/>
<dbReference type="HOGENOM" id="CLU_700020_0_0_14"/>
<evidence type="ECO:0000313" key="5">
    <source>
        <dbReference type="Proteomes" id="UP000019267"/>
    </source>
</evidence>
<dbReference type="NCBIfam" id="TIGR04505">
    <property type="entry name" value="PtsS_plasma"/>
    <property type="match status" value="1"/>
</dbReference>